<gene>
    <name evidence="2" type="ORF">NAEGRDRAFT_80447</name>
</gene>
<dbReference type="AlphaFoldDB" id="D2VLI3"/>
<dbReference type="VEuPathDB" id="AmoebaDB:NAEGRDRAFT_80447"/>
<keyword evidence="1" id="KW-0472">Membrane</keyword>
<dbReference type="RefSeq" id="XP_002675135.1">
    <property type="nucleotide sequence ID" value="XM_002675089.1"/>
</dbReference>
<proteinExistence type="predicted"/>
<keyword evidence="3" id="KW-1185">Reference proteome</keyword>
<sequence>MFARLYNLFNRYEEERRIKGEDAIRNTEDDYACAESYAKHEASLKPVDKVIAEQLAAFNVDGNALTTIDNTVSFANAAALEATPYSVHNEQAIQDKIHKIIDVLQEKTDIDFSNPRDALNKLRADLWDPSKTVENSYWGVVSKELNINPRGVVLAIPPELFNNTIGRGDSVIGGWQDAAAYDPKVRDLWLKQGLTIQFEKPLAAKLQGNQAVLFGEEAAKKLIEQKRKGTAYHYGFLKNKMGSKVFVGLMVGFTLWGLTLRFQVQNWRDWMYQRSKFIERLYELEEIGVSTPQSEKLEAAHREWLTHYYEEESDE</sequence>
<protein>
    <submittedName>
        <fullName evidence="2">Predicted protein</fullName>
    </submittedName>
</protein>
<evidence type="ECO:0000313" key="2">
    <source>
        <dbReference type="EMBL" id="EFC42391.1"/>
    </source>
</evidence>
<accession>D2VLI3</accession>
<evidence type="ECO:0000313" key="3">
    <source>
        <dbReference type="Proteomes" id="UP000006671"/>
    </source>
</evidence>
<keyword evidence="1" id="KW-0812">Transmembrane</keyword>
<dbReference type="GeneID" id="8851881"/>
<keyword evidence="1" id="KW-1133">Transmembrane helix</keyword>
<dbReference type="OMA" id="HREWLTH"/>
<reference evidence="2 3" key="1">
    <citation type="journal article" date="2010" name="Cell">
        <title>The genome of Naegleria gruberi illuminates early eukaryotic versatility.</title>
        <authorList>
            <person name="Fritz-Laylin L.K."/>
            <person name="Prochnik S.E."/>
            <person name="Ginger M.L."/>
            <person name="Dacks J.B."/>
            <person name="Carpenter M.L."/>
            <person name="Field M.C."/>
            <person name="Kuo A."/>
            <person name="Paredez A."/>
            <person name="Chapman J."/>
            <person name="Pham J."/>
            <person name="Shu S."/>
            <person name="Neupane R."/>
            <person name="Cipriano M."/>
            <person name="Mancuso J."/>
            <person name="Tu H."/>
            <person name="Salamov A."/>
            <person name="Lindquist E."/>
            <person name="Shapiro H."/>
            <person name="Lucas S."/>
            <person name="Grigoriev I.V."/>
            <person name="Cande W.Z."/>
            <person name="Fulton C."/>
            <person name="Rokhsar D.S."/>
            <person name="Dawson S.C."/>
        </authorList>
    </citation>
    <scope>NUCLEOTIDE SEQUENCE [LARGE SCALE GENOMIC DNA]</scope>
    <source>
        <strain evidence="2 3">NEG-M</strain>
    </source>
</reference>
<dbReference type="OrthoDB" id="10248433at2759"/>
<dbReference type="KEGG" id="ngr:NAEGRDRAFT_80447"/>
<feature type="transmembrane region" description="Helical" evidence="1">
    <location>
        <begin position="245"/>
        <end position="264"/>
    </location>
</feature>
<dbReference type="InParanoid" id="D2VLI3"/>
<dbReference type="Proteomes" id="UP000006671">
    <property type="component" value="Unassembled WGS sequence"/>
</dbReference>
<evidence type="ECO:0000256" key="1">
    <source>
        <dbReference type="SAM" id="Phobius"/>
    </source>
</evidence>
<name>D2VLI3_NAEGR</name>
<organism evidence="3">
    <name type="scientific">Naegleria gruberi</name>
    <name type="common">Amoeba</name>
    <dbReference type="NCBI Taxonomy" id="5762"/>
    <lineage>
        <taxon>Eukaryota</taxon>
        <taxon>Discoba</taxon>
        <taxon>Heterolobosea</taxon>
        <taxon>Tetramitia</taxon>
        <taxon>Eutetramitia</taxon>
        <taxon>Vahlkampfiidae</taxon>
        <taxon>Naegleria</taxon>
    </lineage>
</organism>
<dbReference type="EMBL" id="GG738880">
    <property type="protein sequence ID" value="EFC42391.1"/>
    <property type="molecule type" value="Genomic_DNA"/>
</dbReference>